<keyword evidence="4" id="KW-1003">Cell membrane</keyword>
<evidence type="ECO:0000256" key="6">
    <source>
        <dbReference type="ARBA" id="ARBA00022882"/>
    </source>
</evidence>
<evidence type="ECO:0000256" key="12">
    <source>
        <dbReference type="ARBA" id="ARBA00031989"/>
    </source>
</evidence>
<evidence type="ECO:0000256" key="10">
    <source>
        <dbReference type="ARBA" id="ARBA00023136"/>
    </source>
</evidence>
<evidence type="ECO:0000313" key="16">
    <source>
        <dbReference type="EMBL" id="OWF46171.1"/>
    </source>
</evidence>
<evidence type="ECO:0000256" key="1">
    <source>
        <dbReference type="ARBA" id="ARBA00004651"/>
    </source>
</evidence>
<dbReference type="AlphaFoldDB" id="A0A210QBR5"/>
<comment type="caution">
    <text evidence="16">The sequence shown here is derived from an EMBL/GenBank/DDBJ whole genome shotgun (WGS) entry which is preliminary data.</text>
</comment>
<name>A0A210QBR5_MIZYE</name>
<evidence type="ECO:0000256" key="9">
    <source>
        <dbReference type="ARBA" id="ARBA00023065"/>
    </source>
</evidence>
<reference evidence="16 17" key="1">
    <citation type="journal article" date="2017" name="Nat. Ecol. Evol.">
        <title>Scallop genome provides insights into evolution of bilaterian karyotype and development.</title>
        <authorList>
            <person name="Wang S."/>
            <person name="Zhang J."/>
            <person name="Jiao W."/>
            <person name="Li J."/>
            <person name="Xun X."/>
            <person name="Sun Y."/>
            <person name="Guo X."/>
            <person name="Huan P."/>
            <person name="Dong B."/>
            <person name="Zhang L."/>
            <person name="Hu X."/>
            <person name="Sun X."/>
            <person name="Wang J."/>
            <person name="Zhao C."/>
            <person name="Wang Y."/>
            <person name="Wang D."/>
            <person name="Huang X."/>
            <person name="Wang R."/>
            <person name="Lv J."/>
            <person name="Li Y."/>
            <person name="Zhang Z."/>
            <person name="Liu B."/>
            <person name="Lu W."/>
            <person name="Hui Y."/>
            <person name="Liang J."/>
            <person name="Zhou Z."/>
            <person name="Hou R."/>
            <person name="Li X."/>
            <person name="Liu Y."/>
            <person name="Li H."/>
            <person name="Ning X."/>
            <person name="Lin Y."/>
            <person name="Zhao L."/>
            <person name="Xing Q."/>
            <person name="Dou J."/>
            <person name="Li Y."/>
            <person name="Mao J."/>
            <person name="Guo H."/>
            <person name="Dou H."/>
            <person name="Li T."/>
            <person name="Mu C."/>
            <person name="Jiang W."/>
            <person name="Fu Q."/>
            <person name="Fu X."/>
            <person name="Miao Y."/>
            <person name="Liu J."/>
            <person name="Yu Q."/>
            <person name="Li R."/>
            <person name="Liao H."/>
            <person name="Li X."/>
            <person name="Kong Y."/>
            <person name="Jiang Z."/>
            <person name="Chourrout D."/>
            <person name="Li R."/>
            <person name="Bao Z."/>
        </authorList>
    </citation>
    <scope>NUCLEOTIDE SEQUENCE [LARGE SCALE GENOMIC DNA]</scope>
    <source>
        <strain evidence="16 17">PY_sf001</strain>
    </source>
</reference>
<keyword evidence="11" id="KW-0407">Ion channel</keyword>
<evidence type="ECO:0000259" key="15">
    <source>
        <dbReference type="Pfam" id="PF00520"/>
    </source>
</evidence>
<evidence type="ECO:0000313" key="17">
    <source>
        <dbReference type="Proteomes" id="UP000242188"/>
    </source>
</evidence>
<dbReference type="OrthoDB" id="427456at2759"/>
<dbReference type="Pfam" id="PF00520">
    <property type="entry name" value="Ion_trans"/>
    <property type="match status" value="1"/>
</dbReference>
<evidence type="ECO:0000256" key="14">
    <source>
        <dbReference type="SAM" id="Phobius"/>
    </source>
</evidence>
<keyword evidence="3" id="KW-0813">Transport</keyword>
<feature type="domain" description="Ion transport" evidence="15">
    <location>
        <begin position="151"/>
        <end position="241"/>
    </location>
</feature>
<protein>
    <recommendedName>
        <fullName evidence="2">Voltage-gated hydrogen channel 1</fullName>
    </recommendedName>
    <alternativeName>
        <fullName evidence="12">Hydrogen voltage-gated channel 1</fullName>
    </alternativeName>
</protein>
<evidence type="ECO:0000256" key="13">
    <source>
        <dbReference type="SAM" id="Coils"/>
    </source>
</evidence>
<dbReference type="GO" id="GO:0030171">
    <property type="term" value="F:voltage-gated proton channel activity"/>
    <property type="evidence" value="ECO:0007669"/>
    <property type="project" value="InterPro"/>
</dbReference>
<keyword evidence="7 14" id="KW-1133">Transmembrane helix</keyword>
<evidence type="ECO:0000256" key="8">
    <source>
        <dbReference type="ARBA" id="ARBA00023054"/>
    </source>
</evidence>
<dbReference type="InterPro" id="IPR005821">
    <property type="entry name" value="Ion_trans_dom"/>
</dbReference>
<keyword evidence="6" id="KW-0851">Voltage-gated channel</keyword>
<evidence type="ECO:0000256" key="2">
    <source>
        <dbReference type="ARBA" id="ARBA00015897"/>
    </source>
</evidence>
<feature type="transmembrane region" description="Helical" evidence="14">
    <location>
        <begin position="162"/>
        <end position="184"/>
    </location>
</feature>
<dbReference type="SUPFAM" id="SSF81324">
    <property type="entry name" value="Voltage-gated potassium channels"/>
    <property type="match status" value="1"/>
</dbReference>
<evidence type="ECO:0000256" key="4">
    <source>
        <dbReference type="ARBA" id="ARBA00022475"/>
    </source>
</evidence>
<evidence type="ECO:0000256" key="11">
    <source>
        <dbReference type="ARBA" id="ARBA00023303"/>
    </source>
</evidence>
<comment type="subcellular location">
    <subcellularLocation>
        <location evidence="1">Cell membrane</location>
        <topology evidence="1">Multi-pass membrane protein</topology>
    </subcellularLocation>
</comment>
<gene>
    <name evidence="16" type="ORF">KP79_PYT14874</name>
</gene>
<keyword evidence="17" id="KW-1185">Reference proteome</keyword>
<organism evidence="16 17">
    <name type="scientific">Mizuhopecten yessoensis</name>
    <name type="common">Japanese scallop</name>
    <name type="synonym">Patinopecten yessoensis</name>
    <dbReference type="NCBI Taxonomy" id="6573"/>
    <lineage>
        <taxon>Eukaryota</taxon>
        <taxon>Metazoa</taxon>
        <taxon>Spiralia</taxon>
        <taxon>Lophotrochozoa</taxon>
        <taxon>Mollusca</taxon>
        <taxon>Bivalvia</taxon>
        <taxon>Autobranchia</taxon>
        <taxon>Pteriomorphia</taxon>
        <taxon>Pectinida</taxon>
        <taxon>Pectinoidea</taxon>
        <taxon>Pectinidae</taxon>
        <taxon>Mizuhopecten</taxon>
    </lineage>
</organism>
<dbReference type="GO" id="GO:0005886">
    <property type="term" value="C:plasma membrane"/>
    <property type="evidence" value="ECO:0007669"/>
    <property type="project" value="UniProtKB-SubCell"/>
</dbReference>
<dbReference type="Gene3D" id="1.20.120.350">
    <property type="entry name" value="Voltage-gated potassium channels. Chain C"/>
    <property type="match status" value="1"/>
</dbReference>
<dbReference type="InterPro" id="IPR027359">
    <property type="entry name" value="Volt_channel_dom_sf"/>
</dbReference>
<dbReference type="GO" id="GO:0034702">
    <property type="term" value="C:monoatomic ion channel complex"/>
    <property type="evidence" value="ECO:0007669"/>
    <property type="project" value="UniProtKB-KW"/>
</dbReference>
<dbReference type="Proteomes" id="UP000242188">
    <property type="component" value="Unassembled WGS sequence"/>
</dbReference>
<dbReference type="InterPro" id="IPR031846">
    <property type="entry name" value="Hvcn1"/>
</dbReference>
<accession>A0A210QBR5</accession>
<feature type="transmembrane region" description="Helical" evidence="14">
    <location>
        <begin position="42"/>
        <end position="64"/>
    </location>
</feature>
<sequence>MALVMEDKESLEKLSLAAEHGSTEPEIKSSRERLSEMMKSNLIQYGIISLVVLDSVIVILEFLIDLEMIHIPENDVSSSHTSMLNSSLNHTVGQYTELMTTSHPIGADHSVTHLESDHRSHGAVVSQDNHVETEHNVTYISHNHTSSAHAHHHTNKELAEHILHYASLTILSIFVVEVVAKIYAEGTHLLKHKAEVFDAIVVLVSFTLDIIFIFVNVTDAAKDAAGLMVILRLWRITRIINGVIISVKMDADKKIEEQKVARSRAEEEVEKLKNQVSSLEAELERLQEHLRLIEEGKACPDLDESVKE</sequence>
<keyword evidence="10 14" id="KW-0472">Membrane</keyword>
<evidence type="ECO:0000256" key="3">
    <source>
        <dbReference type="ARBA" id="ARBA00022448"/>
    </source>
</evidence>
<keyword evidence="8 13" id="KW-0175">Coiled coil</keyword>
<evidence type="ECO:0000256" key="7">
    <source>
        <dbReference type="ARBA" id="ARBA00022989"/>
    </source>
</evidence>
<keyword evidence="5 14" id="KW-0812">Transmembrane</keyword>
<dbReference type="EMBL" id="NEDP02004255">
    <property type="protein sequence ID" value="OWF46171.1"/>
    <property type="molecule type" value="Genomic_DNA"/>
</dbReference>
<proteinExistence type="predicted"/>
<feature type="transmembrane region" description="Helical" evidence="14">
    <location>
        <begin position="196"/>
        <end position="218"/>
    </location>
</feature>
<evidence type="ECO:0000256" key="5">
    <source>
        <dbReference type="ARBA" id="ARBA00022692"/>
    </source>
</evidence>
<dbReference type="PANTHER" id="PTHR46480">
    <property type="entry name" value="F20B24.22"/>
    <property type="match status" value="1"/>
</dbReference>
<feature type="coiled-coil region" evidence="13">
    <location>
        <begin position="248"/>
        <end position="296"/>
    </location>
</feature>
<keyword evidence="9" id="KW-0406">Ion transport</keyword>
<dbReference type="PANTHER" id="PTHR46480:SF1">
    <property type="entry name" value="VOLTAGE-GATED HYDROGEN CHANNEL 1"/>
    <property type="match status" value="1"/>
</dbReference>